<feature type="domain" description="RNA-binding S4" evidence="11">
    <location>
        <begin position="103"/>
        <end position="166"/>
    </location>
</feature>
<keyword evidence="7" id="KW-0687">Ribonucleoprotein</keyword>
<evidence type="ECO:0000256" key="2">
    <source>
        <dbReference type="ARBA" id="ARBA00007465"/>
    </source>
</evidence>
<organism evidence="12 13">
    <name type="scientific">Saccharomyces pastorianus</name>
    <name type="common">Lager yeast</name>
    <name type="synonym">Saccharomyces cerevisiae x Saccharomyces eubayanus</name>
    <dbReference type="NCBI Taxonomy" id="27292"/>
    <lineage>
        <taxon>Eukaryota</taxon>
        <taxon>Fungi</taxon>
        <taxon>Dikarya</taxon>
        <taxon>Ascomycota</taxon>
        <taxon>Saccharomycotina</taxon>
        <taxon>Saccharomycetes</taxon>
        <taxon>Saccharomycetales</taxon>
        <taxon>Saccharomycetaceae</taxon>
        <taxon>Saccharomyces</taxon>
    </lineage>
</organism>
<comment type="subcellular location">
    <subcellularLocation>
        <location evidence="1">Mitochondrion</location>
    </subcellularLocation>
</comment>
<dbReference type="Gene3D" id="3.10.290.10">
    <property type="entry name" value="RNA-binding S4 domain"/>
    <property type="match status" value="1"/>
</dbReference>
<evidence type="ECO:0000256" key="8">
    <source>
        <dbReference type="ARBA" id="ARBA00037226"/>
    </source>
</evidence>
<dbReference type="SMART" id="SM00363">
    <property type="entry name" value="S4"/>
    <property type="match status" value="1"/>
</dbReference>
<dbReference type="PANTHER" id="PTHR11831">
    <property type="entry name" value="30S 40S RIBOSOMAL PROTEIN"/>
    <property type="match status" value="1"/>
</dbReference>
<evidence type="ECO:0000256" key="7">
    <source>
        <dbReference type="ARBA" id="ARBA00023274"/>
    </source>
</evidence>
<dbReference type="GO" id="GO:0019843">
    <property type="term" value="F:rRNA binding"/>
    <property type="evidence" value="ECO:0007669"/>
    <property type="project" value="UniProtKB-KW"/>
</dbReference>
<keyword evidence="5 12" id="KW-0689">Ribosomal protein</keyword>
<evidence type="ECO:0000259" key="11">
    <source>
        <dbReference type="SMART" id="SM00363"/>
    </source>
</evidence>
<keyword evidence="4 10" id="KW-0694">RNA-binding</keyword>
<dbReference type="PROSITE" id="PS50889">
    <property type="entry name" value="S4"/>
    <property type="match status" value="1"/>
</dbReference>
<dbReference type="CDD" id="cd00165">
    <property type="entry name" value="S4"/>
    <property type="match status" value="1"/>
</dbReference>
<dbReference type="Pfam" id="PF01479">
    <property type="entry name" value="S4"/>
    <property type="match status" value="1"/>
</dbReference>
<proteinExistence type="inferred from homology"/>
<accession>A0A6C1DZP4</accession>
<evidence type="ECO:0000256" key="6">
    <source>
        <dbReference type="ARBA" id="ARBA00023128"/>
    </source>
</evidence>
<comment type="function">
    <text evidence="8">Component of the mitochondrial ribosome (mitoribosome), a dedicated translation machinery responsible for the synthesis of mitochondrial genome-encoded proteins, including at least some of the essential transmembrane subunits of the mitochondrial respiratory chain. The mitoribosomes are attached to the mitochondrial inner membrane and translation products are cotranslationally integrated into the membrane.</text>
</comment>
<dbReference type="SUPFAM" id="SSF55174">
    <property type="entry name" value="Alpha-L RNA-binding motif"/>
    <property type="match status" value="1"/>
</dbReference>
<dbReference type="InterPro" id="IPR018079">
    <property type="entry name" value="Ribosomal_uS4_CS"/>
</dbReference>
<protein>
    <recommendedName>
        <fullName evidence="9">Small ribosomal subunit protein uS4m</fullName>
    </recommendedName>
</protein>
<dbReference type="GO" id="GO:0042274">
    <property type="term" value="P:ribosomal small subunit biogenesis"/>
    <property type="evidence" value="ECO:0007669"/>
    <property type="project" value="TreeGrafter"/>
</dbReference>
<dbReference type="InterPro" id="IPR036986">
    <property type="entry name" value="S4_RNA-bd_sf"/>
</dbReference>
<keyword evidence="13" id="KW-1185">Reference proteome</keyword>
<sequence>MPRKANLLKSLARGRVRTSFNKYNLFNLYKKGGVDLKSKSLYQQKWTAKQETRAYHGEHLTEKRWQTVFKPKLDSVAQLDASLRGGEIKETPFLLQTFAVLEKRLDFALFRAMFASSVRQARQFILHGNVRVNGVKIKHPSYTLKPGDMFSVKPDKVLEALGAKKPSFQEALKIDKTQIVLWNKYVKEAKTEPKEVWEKKLENFEKMSDSNPKKLQFQEFLRQYNKNLESQQYNALKGCTQEGILRKLLNVEKEIGKSNNEPLSIDELKQGLPEIQDSQLLESLNNAYQEFFKSGEIRREIISKCQPDELISLATEMMNPNETTKKELSDGAKSALRSGKRILAESVKLWTKNITDHFKTRMSDISDGSLTFDPKWAKNLKYHDPIKLSELEGDEPKARKLINLPWQKNYVYGRQDPKKPFFTPWKPRPFLSPFAILPHHLEISFKTCHAVYLRDPVARPGQSEVISPFDVPVHERAYMYYLRNGK</sequence>
<evidence type="ECO:0000313" key="12">
    <source>
        <dbReference type="EMBL" id="QID81997.1"/>
    </source>
</evidence>
<dbReference type="InterPro" id="IPR002942">
    <property type="entry name" value="S4_RNA-bd"/>
</dbReference>
<dbReference type="FunFam" id="3.10.290.10:FF:000025">
    <property type="entry name" value="30S ribosomal subunit S4"/>
    <property type="match status" value="1"/>
</dbReference>
<evidence type="ECO:0000256" key="10">
    <source>
        <dbReference type="PROSITE-ProRule" id="PRU00182"/>
    </source>
</evidence>
<reference evidence="12 13" key="1">
    <citation type="journal article" date="2019" name="BMC Genomics">
        <title>Chromosome level assembly and comparative genome analysis confirm lager-brewing yeasts originated from a single hybridization.</title>
        <authorList>
            <person name="Salazar A.N."/>
            <person name="Gorter de Vries A.R."/>
            <person name="van den Broek M."/>
            <person name="Brouwers N."/>
            <person name="de la Torre Cortes P."/>
            <person name="Kuijpers N.G.A."/>
            <person name="Daran J.G."/>
            <person name="Abeel T."/>
        </authorList>
    </citation>
    <scope>NUCLEOTIDE SEQUENCE [LARGE SCALE GENOMIC DNA]</scope>
    <source>
        <strain evidence="12 13">CBS 1483</strain>
    </source>
</reference>
<dbReference type="GO" id="GO:0003735">
    <property type="term" value="F:structural constituent of ribosome"/>
    <property type="evidence" value="ECO:0007669"/>
    <property type="project" value="TreeGrafter"/>
</dbReference>
<evidence type="ECO:0000256" key="4">
    <source>
        <dbReference type="ARBA" id="ARBA00022884"/>
    </source>
</evidence>
<dbReference type="GO" id="GO:0005763">
    <property type="term" value="C:mitochondrial small ribosomal subunit"/>
    <property type="evidence" value="ECO:0007669"/>
    <property type="project" value="TreeGrafter"/>
</dbReference>
<keyword evidence="3 10" id="KW-0699">rRNA-binding</keyword>
<evidence type="ECO:0000256" key="1">
    <source>
        <dbReference type="ARBA" id="ARBA00004173"/>
    </source>
</evidence>
<evidence type="ECO:0000256" key="3">
    <source>
        <dbReference type="ARBA" id="ARBA00022730"/>
    </source>
</evidence>
<dbReference type="Proteomes" id="UP000501346">
    <property type="component" value="Chromosome ScXIV"/>
</dbReference>
<evidence type="ECO:0000313" key="13">
    <source>
        <dbReference type="Proteomes" id="UP000501346"/>
    </source>
</evidence>
<comment type="similarity">
    <text evidence="2">Belongs to the universal ribosomal protein uS4 family.</text>
</comment>
<dbReference type="InterPro" id="IPR022801">
    <property type="entry name" value="Ribosomal_uS4"/>
</dbReference>
<evidence type="ECO:0000256" key="9">
    <source>
        <dbReference type="ARBA" id="ARBA00071419"/>
    </source>
</evidence>
<dbReference type="PANTHER" id="PTHR11831:SF4">
    <property type="entry name" value="SMALL RIBOSOMAL SUBUNIT PROTEIN US4M"/>
    <property type="match status" value="1"/>
</dbReference>
<evidence type="ECO:0000256" key="5">
    <source>
        <dbReference type="ARBA" id="ARBA00022980"/>
    </source>
</evidence>
<keyword evidence="6" id="KW-0496">Mitochondrion</keyword>
<dbReference type="PROSITE" id="PS00632">
    <property type="entry name" value="RIBOSOMAL_S4"/>
    <property type="match status" value="1"/>
</dbReference>
<dbReference type="EMBL" id="CP048995">
    <property type="protein sequence ID" value="QID81997.1"/>
    <property type="molecule type" value="Genomic_DNA"/>
</dbReference>
<name>A0A6C1DZP4_SACPS</name>
<gene>
    <name evidence="12" type="primary">NAM9_1</name>
    <name evidence="12" type="ORF">GRS66_004397</name>
</gene>
<dbReference type="AlphaFoldDB" id="A0A6C1DZP4"/>
<dbReference type="OrthoDB" id="3356781at2759"/>